<organism evidence="2 3">
    <name type="scientific">Penicillium diatomitis</name>
    <dbReference type="NCBI Taxonomy" id="2819901"/>
    <lineage>
        <taxon>Eukaryota</taxon>
        <taxon>Fungi</taxon>
        <taxon>Dikarya</taxon>
        <taxon>Ascomycota</taxon>
        <taxon>Pezizomycotina</taxon>
        <taxon>Eurotiomycetes</taxon>
        <taxon>Eurotiomycetidae</taxon>
        <taxon>Eurotiales</taxon>
        <taxon>Aspergillaceae</taxon>
        <taxon>Penicillium</taxon>
    </lineage>
</organism>
<keyword evidence="3" id="KW-1185">Reference proteome</keyword>
<name>A0A9W9WV64_9EURO</name>
<accession>A0A9W9WV64</accession>
<evidence type="ECO:0000256" key="1">
    <source>
        <dbReference type="SAM" id="SignalP"/>
    </source>
</evidence>
<dbReference type="EMBL" id="JAPWDQ010000010">
    <property type="protein sequence ID" value="KAJ5477107.1"/>
    <property type="molecule type" value="Genomic_DNA"/>
</dbReference>
<sequence>MRLRPINTLLPALGLAVLISGHPATVYIIRHGEKPHNKNDHGLNLDGIKRSLCLPGIFGNSSEYNIGHIMAPTVRESMSPSSPKHQDQVDPISLVSDQKKTSNYGQYRRSYMTVLPLANHLGLEVDAHCSREETRCVAKTIRKYDGPGNILIVWRHSSMNKILERLGVLSTISYPEDRFDLIWKIPYPYDEVTEVTSEHCPGLDFPSHVFVTRH</sequence>
<proteinExistence type="predicted"/>
<dbReference type="GO" id="GO:0003824">
    <property type="term" value="F:catalytic activity"/>
    <property type="evidence" value="ECO:0007669"/>
    <property type="project" value="InterPro"/>
</dbReference>
<evidence type="ECO:0000313" key="2">
    <source>
        <dbReference type="EMBL" id="KAJ5477107.1"/>
    </source>
</evidence>
<protein>
    <recommendedName>
        <fullName evidence="4">Phosphoglycerate mutase family protein</fullName>
    </recommendedName>
</protein>
<gene>
    <name evidence="2" type="ORF">N7539_007251</name>
</gene>
<dbReference type="GeneID" id="81627101"/>
<comment type="caution">
    <text evidence="2">The sequence shown here is derived from an EMBL/GenBank/DDBJ whole genome shotgun (WGS) entry which is preliminary data.</text>
</comment>
<feature type="chain" id="PRO_5040804379" description="Phosphoglycerate mutase family protein" evidence="1">
    <location>
        <begin position="22"/>
        <end position="214"/>
    </location>
</feature>
<reference evidence="2" key="1">
    <citation type="submission" date="2022-12" db="EMBL/GenBank/DDBJ databases">
        <authorList>
            <person name="Petersen C."/>
        </authorList>
    </citation>
    <scope>NUCLEOTIDE SEQUENCE</scope>
    <source>
        <strain evidence="2">IBT 30728</strain>
    </source>
</reference>
<dbReference type="RefSeq" id="XP_056787651.1">
    <property type="nucleotide sequence ID" value="XM_056936852.1"/>
</dbReference>
<evidence type="ECO:0000313" key="3">
    <source>
        <dbReference type="Proteomes" id="UP001148312"/>
    </source>
</evidence>
<reference evidence="2" key="2">
    <citation type="journal article" date="2023" name="IMA Fungus">
        <title>Comparative genomic study of the Penicillium genus elucidates a diverse pangenome and 15 lateral gene transfer events.</title>
        <authorList>
            <person name="Petersen C."/>
            <person name="Sorensen T."/>
            <person name="Nielsen M.R."/>
            <person name="Sondergaard T.E."/>
            <person name="Sorensen J.L."/>
            <person name="Fitzpatrick D.A."/>
            <person name="Frisvad J.C."/>
            <person name="Nielsen K.L."/>
        </authorList>
    </citation>
    <scope>NUCLEOTIDE SEQUENCE</scope>
    <source>
        <strain evidence="2">IBT 30728</strain>
    </source>
</reference>
<dbReference type="AlphaFoldDB" id="A0A9W9WV64"/>
<dbReference type="InterPro" id="IPR001345">
    <property type="entry name" value="PG/BPGM_mutase_AS"/>
</dbReference>
<dbReference type="Proteomes" id="UP001148312">
    <property type="component" value="Unassembled WGS sequence"/>
</dbReference>
<evidence type="ECO:0008006" key="4">
    <source>
        <dbReference type="Google" id="ProtNLM"/>
    </source>
</evidence>
<dbReference type="PROSITE" id="PS00175">
    <property type="entry name" value="PG_MUTASE"/>
    <property type="match status" value="1"/>
</dbReference>
<keyword evidence="1" id="KW-0732">Signal</keyword>
<feature type="signal peptide" evidence="1">
    <location>
        <begin position="1"/>
        <end position="21"/>
    </location>
</feature>